<dbReference type="InterPro" id="IPR029045">
    <property type="entry name" value="ClpP/crotonase-like_dom_sf"/>
</dbReference>
<sequence>MIETTIDEGVMTLELNRPPMNAIDSDMARALAEKLGDAALADCRVIIVTGANGGFSAGSDVAELAELRGASNGPGALLSAQSVAFERLAAQAIPTIAAVEGLAMGGGAELVLCCDFIVASESARFSFPEVRLGVFPALGGTVRLPRRIGYDRALDLILTGREIDAETAMNWGLLSRRTAQGEALDAARALARKLAMGPKATLATIKNEMRAALHIPETEATAQALKSAIAIGDSPEAAEGLRAFFAKKRPDFSNLP</sequence>
<dbReference type="SUPFAM" id="SSF52096">
    <property type="entry name" value="ClpP/crotonase"/>
    <property type="match status" value="1"/>
</dbReference>
<proteinExistence type="inferred from homology"/>
<dbReference type="PROSITE" id="PS00166">
    <property type="entry name" value="ENOYL_COA_HYDRATASE"/>
    <property type="match status" value="1"/>
</dbReference>
<organism evidence="3 4">
    <name type="scientific">Maritimibacter harenae</name>
    <dbReference type="NCBI Taxonomy" id="2606218"/>
    <lineage>
        <taxon>Bacteria</taxon>
        <taxon>Pseudomonadati</taxon>
        <taxon>Pseudomonadota</taxon>
        <taxon>Alphaproteobacteria</taxon>
        <taxon>Rhodobacterales</taxon>
        <taxon>Roseobacteraceae</taxon>
        <taxon>Maritimibacter</taxon>
    </lineage>
</organism>
<dbReference type="InterPro" id="IPR018376">
    <property type="entry name" value="Enoyl-CoA_hyd/isom_CS"/>
</dbReference>
<evidence type="ECO:0000256" key="2">
    <source>
        <dbReference type="RuleBase" id="RU003707"/>
    </source>
</evidence>
<dbReference type="AlphaFoldDB" id="A0A845LY38"/>
<evidence type="ECO:0000313" key="3">
    <source>
        <dbReference type="EMBL" id="MZR11682.1"/>
    </source>
</evidence>
<dbReference type="GO" id="GO:0006635">
    <property type="term" value="P:fatty acid beta-oxidation"/>
    <property type="evidence" value="ECO:0007669"/>
    <property type="project" value="TreeGrafter"/>
</dbReference>
<comment type="similarity">
    <text evidence="1 2">Belongs to the enoyl-CoA hydratase/isomerase family.</text>
</comment>
<dbReference type="Pfam" id="PF00378">
    <property type="entry name" value="ECH_1"/>
    <property type="match status" value="1"/>
</dbReference>
<keyword evidence="4" id="KW-1185">Reference proteome</keyword>
<keyword evidence="3" id="KW-0413">Isomerase</keyword>
<protein>
    <submittedName>
        <fullName evidence="3">Enoyl-CoA hydratase/isomerase family protein</fullName>
    </submittedName>
</protein>
<dbReference type="RefSeq" id="WP_161349808.1">
    <property type="nucleotide sequence ID" value="NZ_WTUX01000003.1"/>
</dbReference>
<dbReference type="Gene3D" id="3.90.226.10">
    <property type="entry name" value="2-enoyl-CoA Hydratase, Chain A, domain 1"/>
    <property type="match status" value="1"/>
</dbReference>
<evidence type="ECO:0000256" key="1">
    <source>
        <dbReference type="ARBA" id="ARBA00005254"/>
    </source>
</evidence>
<dbReference type="GO" id="GO:0016853">
    <property type="term" value="F:isomerase activity"/>
    <property type="evidence" value="ECO:0007669"/>
    <property type="project" value="UniProtKB-KW"/>
</dbReference>
<reference evidence="3 4" key="1">
    <citation type="submission" date="2019-12" db="EMBL/GenBank/DDBJ databases">
        <title>Maritimibacter sp. nov. sp. isolated from sea sand.</title>
        <authorList>
            <person name="Kim J."/>
            <person name="Jeong S.E."/>
            <person name="Jung H.S."/>
            <person name="Jeon C.O."/>
        </authorList>
    </citation>
    <scope>NUCLEOTIDE SEQUENCE [LARGE SCALE GENOMIC DNA]</scope>
    <source>
        <strain evidence="3 4">DP07</strain>
    </source>
</reference>
<comment type="caution">
    <text evidence="3">The sequence shown here is derived from an EMBL/GenBank/DDBJ whole genome shotgun (WGS) entry which is preliminary data.</text>
</comment>
<dbReference type="Proteomes" id="UP000467322">
    <property type="component" value="Unassembled WGS sequence"/>
</dbReference>
<dbReference type="InterPro" id="IPR001753">
    <property type="entry name" value="Enoyl-CoA_hydra/iso"/>
</dbReference>
<dbReference type="CDD" id="cd06558">
    <property type="entry name" value="crotonase-like"/>
    <property type="match status" value="1"/>
</dbReference>
<accession>A0A845LY38</accession>
<evidence type="ECO:0000313" key="4">
    <source>
        <dbReference type="Proteomes" id="UP000467322"/>
    </source>
</evidence>
<dbReference type="PANTHER" id="PTHR11941">
    <property type="entry name" value="ENOYL-COA HYDRATASE-RELATED"/>
    <property type="match status" value="1"/>
</dbReference>
<dbReference type="EMBL" id="WTUX01000003">
    <property type="protein sequence ID" value="MZR11682.1"/>
    <property type="molecule type" value="Genomic_DNA"/>
</dbReference>
<name>A0A845LY38_9RHOB</name>
<gene>
    <name evidence="3" type="ORF">GQE99_01415</name>
</gene>
<dbReference type="PANTHER" id="PTHR11941:SF54">
    <property type="entry name" value="ENOYL-COA HYDRATASE, MITOCHONDRIAL"/>
    <property type="match status" value="1"/>
</dbReference>